<keyword evidence="2 3" id="KW-0040">ANK repeat</keyword>
<sequence length="533" mass="59575">MNTLDILMAVAKDDRDLMVNFLNSAYPAINTSSLNLDSLKDEVLGSVMGDIYTIINSHGIQSLIHIAVESTCVKVLNFLLHVAATYDAVELASSLLDKGVDIEARCNFDMKDLGNKGRSPLHTAAIHGKVKVAKLLLDREANIEARDSNEETPLHYAAYDNPRAVELLVSSGAQVNVRNIRGETPLHHAALQCSEGWIAEMLLDKGADIEAKNNTGETPLHYAARNGIRDIAEVLLDHGANIYAVNNDGENVIDFAILEIDKQLEGEYMEEDDVDMSTLTLFCRYKELLDLNHPFLYDALTINIEGIIHAELLSSKNLDGLKNILEAFSDAGDKDFCENFLTKMKDYVQSNMYRFIPSEFDLSNKNSIKNLFYIKSRLEDRKQLFSSIKPEQTNEYLKSLRDIAVEVYEKVNQYWERVDSHIIDLGDGVIEPTSSLGKIAKTEASKNMFGFLDRDLIRLFQTRDHRKTQALLKKIANDDINHSTEKPRADVDIKDEAYSEAAYVVDNVLTEACPGFSLPTIGCGGVEECKGQN</sequence>
<feature type="repeat" description="ANK" evidence="3">
    <location>
        <begin position="149"/>
        <end position="180"/>
    </location>
</feature>
<dbReference type="InterPro" id="IPR036770">
    <property type="entry name" value="Ankyrin_rpt-contain_sf"/>
</dbReference>
<gene>
    <name evidence="4" type="ORF">phytr_7030</name>
</gene>
<evidence type="ECO:0000256" key="1">
    <source>
        <dbReference type="ARBA" id="ARBA00022737"/>
    </source>
</evidence>
<keyword evidence="1" id="KW-0677">Repeat</keyword>
<accession>A0A2P1P8Q3</accession>
<evidence type="ECO:0000256" key="2">
    <source>
        <dbReference type="ARBA" id="ARBA00023043"/>
    </source>
</evidence>
<dbReference type="OrthoDB" id="7166355at2"/>
<dbReference type="PROSITE" id="PS50297">
    <property type="entry name" value="ANK_REP_REGION"/>
    <property type="match status" value="3"/>
</dbReference>
<dbReference type="InterPro" id="IPR050745">
    <property type="entry name" value="Multifunctional_regulatory"/>
</dbReference>
<dbReference type="Proteomes" id="UP000241762">
    <property type="component" value="Chromosome"/>
</dbReference>
<dbReference type="EMBL" id="CP027845">
    <property type="protein sequence ID" value="AVP87643.1"/>
    <property type="molecule type" value="Genomic_DNA"/>
</dbReference>
<proteinExistence type="predicted"/>
<feature type="repeat" description="ANK" evidence="3">
    <location>
        <begin position="181"/>
        <end position="214"/>
    </location>
</feature>
<evidence type="ECO:0000256" key="3">
    <source>
        <dbReference type="PROSITE-ProRule" id="PRU00023"/>
    </source>
</evidence>
<keyword evidence="5" id="KW-1185">Reference proteome</keyword>
<organism evidence="4 5">
    <name type="scientific">Candidatus Phycorickettsia trachydisci</name>
    <dbReference type="NCBI Taxonomy" id="2115978"/>
    <lineage>
        <taxon>Bacteria</taxon>
        <taxon>Pseudomonadati</taxon>
        <taxon>Pseudomonadota</taxon>
        <taxon>Alphaproteobacteria</taxon>
        <taxon>Rickettsiales</taxon>
        <taxon>Rickettsiaceae</taxon>
        <taxon>Candidatus Phycorickettsia</taxon>
    </lineage>
</organism>
<dbReference type="Gene3D" id="1.25.40.20">
    <property type="entry name" value="Ankyrin repeat-containing domain"/>
    <property type="match status" value="2"/>
</dbReference>
<dbReference type="PRINTS" id="PR01415">
    <property type="entry name" value="ANKYRIN"/>
</dbReference>
<dbReference type="PROSITE" id="PS50088">
    <property type="entry name" value="ANK_REPEAT"/>
    <property type="match status" value="4"/>
</dbReference>
<dbReference type="KEGG" id="ptc:phytr_7030"/>
<protein>
    <submittedName>
        <fullName evidence="4">Uncharacterized protein</fullName>
    </submittedName>
</protein>
<evidence type="ECO:0000313" key="4">
    <source>
        <dbReference type="EMBL" id="AVP87643.1"/>
    </source>
</evidence>
<reference evidence="4 5" key="1">
    <citation type="submission" date="2018-03" db="EMBL/GenBank/DDBJ databases">
        <title>A gene transfer event suggests a long-term partnership between eustigmatophyte algae and a novel lineage of endosymbiotic bacteria.</title>
        <authorList>
            <person name="Yurchenko T."/>
            <person name="Sevcikova T."/>
            <person name="Pribyl P."/>
            <person name="El Karkouri K."/>
            <person name="Klimes V."/>
            <person name="Amaral R."/>
            <person name="Zbrankova V."/>
            <person name="Kim E."/>
            <person name="Raoult D."/>
            <person name="Santos L.M.A."/>
            <person name="Elias M."/>
        </authorList>
    </citation>
    <scope>NUCLEOTIDE SEQUENCE [LARGE SCALE GENOMIC DNA]</scope>
    <source>
        <strain evidence="4">CCALA 838</strain>
    </source>
</reference>
<feature type="repeat" description="ANK" evidence="3">
    <location>
        <begin position="215"/>
        <end position="247"/>
    </location>
</feature>
<dbReference type="AlphaFoldDB" id="A0A2P1P8Q3"/>
<evidence type="ECO:0000313" key="5">
    <source>
        <dbReference type="Proteomes" id="UP000241762"/>
    </source>
</evidence>
<dbReference type="Pfam" id="PF13857">
    <property type="entry name" value="Ank_5"/>
    <property type="match status" value="1"/>
</dbReference>
<dbReference type="SUPFAM" id="SSF48403">
    <property type="entry name" value="Ankyrin repeat"/>
    <property type="match status" value="1"/>
</dbReference>
<dbReference type="PANTHER" id="PTHR24189">
    <property type="entry name" value="MYOTROPHIN"/>
    <property type="match status" value="1"/>
</dbReference>
<dbReference type="SMART" id="SM00248">
    <property type="entry name" value="ANK"/>
    <property type="match status" value="5"/>
</dbReference>
<dbReference type="Pfam" id="PF12796">
    <property type="entry name" value="Ank_2"/>
    <property type="match status" value="1"/>
</dbReference>
<dbReference type="PANTHER" id="PTHR24189:SF50">
    <property type="entry name" value="ANKYRIN REPEAT AND SOCS BOX PROTEIN 2"/>
    <property type="match status" value="1"/>
</dbReference>
<name>A0A2P1P8Q3_9RICK</name>
<dbReference type="InterPro" id="IPR002110">
    <property type="entry name" value="Ankyrin_rpt"/>
</dbReference>
<feature type="repeat" description="ANK" evidence="3">
    <location>
        <begin position="116"/>
        <end position="148"/>
    </location>
</feature>
<dbReference type="RefSeq" id="WP_106874498.1">
    <property type="nucleotide sequence ID" value="NZ_CP027845.1"/>
</dbReference>